<feature type="region of interest" description="Disordered" evidence="1">
    <location>
        <begin position="123"/>
        <end position="177"/>
    </location>
</feature>
<dbReference type="Proteomes" id="UP000009038">
    <property type="component" value="Unassembled WGS sequence"/>
</dbReference>
<gene>
    <name evidence="2" type="ORF">ASPNIDRAFT_37185</name>
</gene>
<evidence type="ECO:0000313" key="2">
    <source>
        <dbReference type="EMBL" id="EHA23162.1"/>
    </source>
</evidence>
<evidence type="ECO:0000313" key="3">
    <source>
        <dbReference type="Proteomes" id="UP000009038"/>
    </source>
</evidence>
<organism evidence="2 3">
    <name type="scientific">Aspergillus niger (strain ATCC 1015 / CBS 113.46 / FGSC A1144 / LSHB Ac4 / NCTC 3858a / NRRL 328 / USDA 3528.7)</name>
    <dbReference type="NCBI Taxonomy" id="380704"/>
    <lineage>
        <taxon>Eukaryota</taxon>
        <taxon>Fungi</taxon>
        <taxon>Dikarya</taxon>
        <taxon>Ascomycota</taxon>
        <taxon>Pezizomycotina</taxon>
        <taxon>Eurotiomycetes</taxon>
        <taxon>Eurotiomycetidae</taxon>
        <taxon>Eurotiales</taxon>
        <taxon>Aspergillaceae</taxon>
        <taxon>Aspergillus</taxon>
        <taxon>Aspergillus subgen. Circumdati</taxon>
    </lineage>
</organism>
<dbReference type="VEuPathDB" id="FungiDB:ASPNIDRAFT2_37185"/>
<protein>
    <submittedName>
        <fullName evidence="2">Uncharacterized protein</fullName>
    </submittedName>
</protein>
<accession>G3Y0N8</accession>
<name>G3Y0N8_ASPNA</name>
<dbReference type="HOGENOM" id="CLU_1214499_0_0_1"/>
<dbReference type="AlphaFoldDB" id="G3Y0N8"/>
<evidence type="ECO:0000256" key="1">
    <source>
        <dbReference type="SAM" id="MobiDB-lite"/>
    </source>
</evidence>
<dbReference type="EMBL" id="ACJE01000010">
    <property type="protein sequence ID" value="EHA23162.1"/>
    <property type="molecule type" value="Genomic_DNA"/>
</dbReference>
<comment type="caution">
    <text evidence="2">The sequence shown here is derived from an EMBL/GenBank/DDBJ whole genome shotgun (WGS) entry which is preliminary data.</text>
</comment>
<sequence>MGRSGTGGRAMSAGGVESADGSSSAHSRWGYRRTSTTGNDDKGSPTLKSTRTYCEIWLSQTQFFQEADARWAAFLARVCYLMAMLSPATASATTTLDVFKETVSEYQSYIPPDSAYYGRVTRSPKKTAPEEKAKTCTIPKSLQSRDTAKRSSRLSKPHAGSEPRRPILPYTKPLSSLPNRGMPPKIWTDVKPDQWANMGLYLGISCRQECTSWSPVYTHRESYSRPSP</sequence>
<feature type="region of interest" description="Disordered" evidence="1">
    <location>
        <begin position="1"/>
        <end position="46"/>
    </location>
</feature>
<reference evidence="2 3" key="1">
    <citation type="journal article" date="2011" name="Genome Res.">
        <title>Comparative genomics of citric-acid-producing Aspergillus niger ATCC 1015 versus enzyme-producing CBS 513.88.</title>
        <authorList>
            <person name="Andersen M.R."/>
            <person name="Salazar M.P."/>
            <person name="Schaap P.J."/>
            <person name="van de Vondervoort P.J."/>
            <person name="Culley D."/>
            <person name="Thykaer J."/>
            <person name="Frisvad J.C."/>
            <person name="Nielsen K.F."/>
            <person name="Albang R."/>
            <person name="Albermann K."/>
            <person name="Berka R.M."/>
            <person name="Braus G.H."/>
            <person name="Braus-Stromeyer S.A."/>
            <person name="Corrochano L.M."/>
            <person name="Dai Z."/>
            <person name="van Dijck P.W."/>
            <person name="Hofmann G."/>
            <person name="Lasure L.L."/>
            <person name="Magnuson J.K."/>
            <person name="Menke H."/>
            <person name="Meijer M."/>
            <person name="Meijer S.L."/>
            <person name="Nielsen J.B."/>
            <person name="Nielsen M.L."/>
            <person name="van Ooyen A.J."/>
            <person name="Pel H.J."/>
            <person name="Poulsen L."/>
            <person name="Samson R.A."/>
            <person name="Stam H."/>
            <person name="Tsang A."/>
            <person name="van den Brink J.M."/>
            <person name="Atkins A."/>
            <person name="Aerts A."/>
            <person name="Shapiro H."/>
            <person name="Pangilinan J."/>
            <person name="Salamov A."/>
            <person name="Lou Y."/>
            <person name="Lindquist E."/>
            <person name="Lucas S."/>
            <person name="Grimwood J."/>
            <person name="Grigoriev I.V."/>
            <person name="Kubicek C.P."/>
            <person name="Martinez D."/>
            <person name="van Peij N.N."/>
            <person name="Roubos J.A."/>
            <person name="Nielsen J."/>
            <person name="Baker S.E."/>
        </authorList>
    </citation>
    <scope>NUCLEOTIDE SEQUENCE [LARGE SCALE GENOMIC DNA]</scope>
    <source>
        <strain evidence="3">ATCC 1015 / CBS 113.46 / FGSC A1144 / LSHB Ac4 / NCTC 3858a / NRRL 328 / USDA 3528.7</strain>
    </source>
</reference>
<proteinExistence type="predicted"/>